<organism evidence="2 3">
    <name type="scientific">Riccia fluitans</name>
    <dbReference type="NCBI Taxonomy" id="41844"/>
    <lineage>
        <taxon>Eukaryota</taxon>
        <taxon>Viridiplantae</taxon>
        <taxon>Streptophyta</taxon>
        <taxon>Embryophyta</taxon>
        <taxon>Marchantiophyta</taxon>
        <taxon>Marchantiopsida</taxon>
        <taxon>Marchantiidae</taxon>
        <taxon>Marchantiales</taxon>
        <taxon>Ricciaceae</taxon>
        <taxon>Riccia</taxon>
    </lineage>
</organism>
<protein>
    <submittedName>
        <fullName evidence="2">Uncharacterized protein</fullName>
    </submittedName>
</protein>
<evidence type="ECO:0000256" key="1">
    <source>
        <dbReference type="SAM" id="MobiDB-lite"/>
    </source>
</evidence>
<feature type="compositionally biased region" description="Basic and acidic residues" evidence="1">
    <location>
        <begin position="1"/>
        <end position="16"/>
    </location>
</feature>
<gene>
    <name evidence="2" type="ORF">R1flu_024957</name>
</gene>
<evidence type="ECO:0000313" key="3">
    <source>
        <dbReference type="Proteomes" id="UP001605036"/>
    </source>
</evidence>
<proteinExistence type="predicted"/>
<dbReference type="EMBL" id="JBHFFA010000007">
    <property type="protein sequence ID" value="KAL2613265.1"/>
    <property type="molecule type" value="Genomic_DNA"/>
</dbReference>
<dbReference type="AlphaFoldDB" id="A0ABD1XWD7"/>
<keyword evidence="3" id="KW-1185">Reference proteome</keyword>
<accession>A0ABD1XWD7</accession>
<evidence type="ECO:0000313" key="2">
    <source>
        <dbReference type="EMBL" id="KAL2613265.1"/>
    </source>
</evidence>
<feature type="region of interest" description="Disordered" evidence="1">
    <location>
        <begin position="1"/>
        <end position="20"/>
    </location>
</feature>
<name>A0ABD1XWD7_9MARC</name>
<sequence>MSQRVEIESIGERTEVDTQLDPMAPKVVDLSKKQKPQSFEEEKEKKKFHRTIEDEYEKMVRYIEDPKHFAQLTGAGRKTKSGAKVMSKTVVFVVMAAKLGGIMKKE</sequence>
<reference evidence="2 3" key="1">
    <citation type="submission" date="2024-09" db="EMBL/GenBank/DDBJ databases">
        <title>Chromosome-scale assembly of Riccia fluitans.</title>
        <authorList>
            <person name="Paukszto L."/>
            <person name="Sawicki J."/>
            <person name="Karawczyk K."/>
            <person name="Piernik-Szablinska J."/>
            <person name="Szczecinska M."/>
            <person name="Mazdziarz M."/>
        </authorList>
    </citation>
    <scope>NUCLEOTIDE SEQUENCE [LARGE SCALE GENOMIC DNA]</scope>
    <source>
        <strain evidence="2">Rf_01</strain>
        <tissue evidence="2">Aerial parts of the thallus</tissue>
    </source>
</reference>
<comment type="caution">
    <text evidence="2">The sequence shown here is derived from an EMBL/GenBank/DDBJ whole genome shotgun (WGS) entry which is preliminary data.</text>
</comment>
<dbReference type="Proteomes" id="UP001605036">
    <property type="component" value="Unassembled WGS sequence"/>
</dbReference>